<dbReference type="GO" id="GO:0032543">
    <property type="term" value="P:mitochondrial translation"/>
    <property type="evidence" value="ECO:0007669"/>
    <property type="project" value="UniProtKB-ARBA"/>
</dbReference>
<dbReference type="AlphaFoldDB" id="A0A9W8AC80"/>
<dbReference type="InterPro" id="IPR036291">
    <property type="entry name" value="NAD(P)-bd_dom_sf"/>
</dbReference>
<dbReference type="SUPFAM" id="SSF110916">
    <property type="entry name" value="Peptidyl-tRNA hydrolase domain-like"/>
    <property type="match status" value="1"/>
</dbReference>
<evidence type="ECO:0000259" key="4">
    <source>
        <dbReference type="PROSITE" id="PS00745"/>
    </source>
</evidence>
<dbReference type="Gene3D" id="3.40.50.720">
    <property type="entry name" value="NAD(P)-binding Rossmann-like Domain"/>
    <property type="match status" value="1"/>
</dbReference>
<feature type="region of interest" description="Disordered" evidence="3">
    <location>
        <begin position="427"/>
        <end position="452"/>
    </location>
</feature>
<dbReference type="PROSITE" id="PS00745">
    <property type="entry name" value="RF_PROK_I"/>
    <property type="match status" value="1"/>
</dbReference>
<comment type="caution">
    <text evidence="5">The sequence shown here is derived from an EMBL/GenBank/DDBJ whole genome shotgun (WGS) entry which is preliminary data.</text>
</comment>
<evidence type="ECO:0000256" key="3">
    <source>
        <dbReference type="SAM" id="MobiDB-lite"/>
    </source>
</evidence>
<dbReference type="GO" id="GO:0005741">
    <property type="term" value="C:mitochondrial outer membrane"/>
    <property type="evidence" value="ECO:0007669"/>
    <property type="project" value="UniProtKB-SubCell"/>
</dbReference>
<dbReference type="InterPro" id="IPR000352">
    <property type="entry name" value="Pep_chain_release_fac_I"/>
</dbReference>
<name>A0A9W8AC80_9FUNG</name>
<evidence type="ECO:0000256" key="2">
    <source>
        <dbReference type="ARBA" id="ARBA00006617"/>
    </source>
</evidence>
<dbReference type="GO" id="GO:0051170">
    <property type="term" value="P:import into nucleus"/>
    <property type="evidence" value="ECO:0007669"/>
    <property type="project" value="TreeGrafter"/>
</dbReference>
<sequence>MSTSIDTSGSTGALVANLESFRAAYATAQRPARALIVGATGEVGQEVLRWLLSSGAFEQVTSLGRRELPADMMNTTEVPTQTQFEHRVVDFDHLDRHTDAFKGHTHGFCCLGTTKAKSGAEGFHRVDHDYVLGFAEQFLQANQSGAEPLKKPEVLAATGSHPTAAAGDPPSNNLYFALVSSMGADSTAFFLYPKTKGQVEDKLKSFGFGRLAIFQPGLLICDRHESRFVESVAIKSVRALGHIMSTRRFAIPTPLLGQAIVGDALCHPVATKSPTPQVVVLQNNAIMDSLDEKLGLSDDEIRAVRSWAERLTIESIPRRTFDMSFHRSSGPGGQNVNKVNTKVDMRFNLRKAKWIPDYVRHQIEIQEPNRINKAGEFVLTSERHRTQNQNLEDCLHKLRDLLVRVAYIPPDPTKEKLQQIGNRIQAAKSQNRAYKTYRSNLKSSRRGGSDDY</sequence>
<dbReference type="SUPFAM" id="SSF51735">
    <property type="entry name" value="NAD(P)-binding Rossmann-fold domains"/>
    <property type="match status" value="1"/>
</dbReference>
<proteinExistence type="inferred from homology"/>
<dbReference type="Proteomes" id="UP001150569">
    <property type="component" value="Unassembled WGS sequence"/>
</dbReference>
<gene>
    <name evidence="5" type="primary">HTATIP2_1</name>
    <name evidence="5" type="ORF">IWQ60_005186</name>
</gene>
<organism evidence="5 6">
    <name type="scientific">Tieghemiomyces parasiticus</name>
    <dbReference type="NCBI Taxonomy" id="78921"/>
    <lineage>
        <taxon>Eukaryota</taxon>
        <taxon>Fungi</taxon>
        <taxon>Fungi incertae sedis</taxon>
        <taxon>Zoopagomycota</taxon>
        <taxon>Kickxellomycotina</taxon>
        <taxon>Dimargaritomycetes</taxon>
        <taxon>Dimargaritales</taxon>
        <taxon>Dimargaritaceae</taxon>
        <taxon>Tieghemiomyces</taxon>
    </lineage>
</organism>
<dbReference type="PANTHER" id="PTHR14097">
    <property type="entry name" value="OXIDOREDUCTASE HTATIP2"/>
    <property type="match status" value="1"/>
</dbReference>
<feature type="compositionally biased region" description="Polar residues" evidence="3">
    <location>
        <begin position="427"/>
        <end position="442"/>
    </location>
</feature>
<dbReference type="GO" id="GO:0003747">
    <property type="term" value="F:translation release factor activity"/>
    <property type="evidence" value="ECO:0007669"/>
    <property type="project" value="InterPro"/>
</dbReference>
<dbReference type="FunFam" id="3.30.160.20:FF:000046">
    <property type="entry name" value="Peptidyl-tRNA hydrolase ICT1"/>
    <property type="match status" value="1"/>
</dbReference>
<feature type="domain" description="Prokaryotic-type class I peptide chain release factors" evidence="4">
    <location>
        <begin position="327"/>
        <end position="343"/>
    </location>
</feature>
<accession>A0A9W8AC80</accession>
<reference evidence="5" key="1">
    <citation type="submission" date="2022-07" db="EMBL/GenBank/DDBJ databases">
        <title>Phylogenomic reconstructions and comparative analyses of Kickxellomycotina fungi.</title>
        <authorList>
            <person name="Reynolds N.K."/>
            <person name="Stajich J.E."/>
            <person name="Barry K."/>
            <person name="Grigoriev I.V."/>
            <person name="Crous P."/>
            <person name="Smith M.E."/>
        </authorList>
    </citation>
    <scope>NUCLEOTIDE SEQUENCE</scope>
    <source>
        <strain evidence="5">RSA 861</strain>
    </source>
</reference>
<comment type="similarity">
    <text evidence="2">Belongs to the FMP52 family.</text>
</comment>
<dbReference type="Pfam" id="PF00472">
    <property type="entry name" value="RF-1"/>
    <property type="match status" value="1"/>
</dbReference>
<protein>
    <submittedName>
        <fullName evidence="5">Oxidoreductase htatip2</fullName>
    </submittedName>
</protein>
<evidence type="ECO:0000313" key="5">
    <source>
        <dbReference type="EMBL" id="KAJ1924444.1"/>
    </source>
</evidence>
<evidence type="ECO:0000313" key="6">
    <source>
        <dbReference type="Proteomes" id="UP001150569"/>
    </source>
</evidence>
<dbReference type="OrthoDB" id="270639at2759"/>
<evidence type="ECO:0000256" key="1">
    <source>
        <dbReference type="ARBA" id="ARBA00004450"/>
    </source>
</evidence>
<dbReference type="EMBL" id="JANBPT010000272">
    <property type="protein sequence ID" value="KAJ1924444.1"/>
    <property type="molecule type" value="Genomic_DNA"/>
</dbReference>
<dbReference type="PANTHER" id="PTHR14097:SF7">
    <property type="entry name" value="OXIDOREDUCTASE HTATIP2"/>
    <property type="match status" value="1"/>
</dbReference>
<dbReference type="Gene3D" id="3.30.160.20">
    <property type="match status" value="1"/>
</dbReference>
<comment type="subcellular location">
    <subcellularLocation>
        <location evidence="1">Mitochondrion outer membrane</location>
        <topology evidence="1">Peripheral membrane protein</topology>
    </subcellularLocation>
</comment>
<keyword evidence="6" id="KW-1185">Reference proteome</keyword>